<dbReference type="GeneID" id="56084193"/>
<reference evidence="2 3" key="1">
    <citation type="submission" date="2020-07" db="EMBL/GenBank/DDBJ databases">
        <title>Halosimplex litoreum sp. nov. and Halosimplex rubrum sp. nov., isolated from different salt environments.</title>
        <authorList>
            <person name="Cui H."/>
        </authorList>
    </citation>
    <scope>NUCLEOTIDE SEQUENCE [LARGE SCALE GENOMIC DNA]</scope>
    <source>
        <strain evidence="2 3">R2</strain>
    </source>
</reference>
<accession>A0A7D5PD72</accession>
<evidence type="ECO:0000313" key="2">
    <source>
        <dbReference type="EMBL" id="QLH83098.1"/>
    </source>
</evidence>
<keyword evidence="1" id="KW-0812">Transmembrane</keyword>
<feature type="transmembrane region" description="Helical" evidence="1">
    <location>
        <begin position="48"/>
        <end position="70"/>
    </location>
</feature>
<feature type="transmembrane region" description="Helical" evidence="1">
    <location>
        <begin position="6"/>
        <end position="27"/>
    </location>
</feature>
<proteinExistence type="predicted"/>
<evidence type="ECO:0000256" key="1">
    <source>
        <dbReference type="SAM" id="Phobius"/>
    </source>
</evidence>
<keyword evidence="3" id="KW-1185">Reference proteome</keyword>
<name>A0A7D5PD72_9EURY</name>
<protein>
    <submittedName>
        <fullName evidence="2">Uncharacterized protein</fullName>
    </submittedName>
</protein>
<dbReference type="EMBL" id="CP058909">
    <property type="protein sequence ID" value="QLH83098.1"/>
    <property type="molecule type" value="Genomic_DNA"/>
</dbReference>
<feature type="transmembrane region" description="Helical" evidence="1">
    <location>
        <begin position="82"/>
        <end position="100"/>
    </location>
</feature>
<keyword evidence="1" id="KW-1133">Transmembrane helix</keyword>
<keyword evidence="1" id="KW-0472">Membrane</keyword>
<dbReference type="Proteomes" id="UP000509346">
    <property type="component" value="Chromosome"/>
</dbReference>
<dbReference type="AlphaFoldDB" id="A0A7D5PD72"/>
<dbReference type="RefSeq" id="WP_179918153.1">
    <property type="nucleotide sequence ID" value="NZ_CP058909.1"/>
</dbReference>
<dbReference type="Pfam" id="PF20587">
    <property type="entry name" value="DUF6789"/>
    <property type="match status" value="1"/>
</dbReference>
<organism evidence="2 3">
    <name type="scientific">Halosimplex pelagicum</name>
    <dbReference type="NCBI Taxonomy" id="869886"/>
    <lineage>
        <taxon>Archaea</taxon>
        <taxon>Methanobacteriati</taxon>
        <taxon>Methanobacteriota</taxon>
        <taxon>Stenosarchaea group</taxon>
        <taxon>Halobacteria</taxon>
        <taxon>Halobacteriales</taxon>
        <taxon>Haloarculaceae</taxon>
        <taxon>Halosimplex</taxon>
    </lineage>
</organism>
<dbReference type="OrthoDB" id="342717at2157"/>
<evidence type="ECO:0000313" key="3">
    <source>
        <dbReference type="Proteomes" id="UP000509346"/>
    </source>
</evidence>
<gene>
    <name evidence="2" type="ORF">HZS54_16350</name>
</gene>
<feature type="transmembrane region" description="Helical" evidence="1">
    <location>
        <begin position="107"/>
        <end position="134"/>
    </location>
</feature>
<sequence length="139" mass="14734">MNRAVAAIAAGAVGTMVMSAALAIFEVQTRYAIGIFEAIARFVRMPENLFVGFVVYALVGTVAWPLLFVSLKPYVPLDLDPAVAGMLFALPLWIAFAIVGRGDVTGAIVVLFVAFTLIAHLVYGFVLGAVYASLADEHA</sequence>
<dbReference type="KEGG" id="hpel:HZS54_16350"/>
<dbReference type="InterPro" id="IPR046739">
    <property type="entry name" value="DUF6789"/>
</dbReference>